<dbReference type="RefSeq" id="WP_201661781.1">
    <property type="nucleotide sequence ID" value="NZ_CP068047.1"/>
</dbReference>
<dbReference type="PANTHER" id="PTHR38011">
    <property type="entry name" value="DIHYDROFOLATE REDUCTASE FAMILY PROTEIN (AFU_ORTHOLOGUE AFUA_8G06820)"/>
    <property type="match status" value="1"/>
</dbReference>
<dbReference type="PANTHER" id="PTHR38011:SF11">
    <property type="entry name" value="2,5-DIAMINO-6-RIBOSYLAMINO-4(3H)-PYRIMIDINONE 5'-PHOSPHATE REDUCTASE"/>
    <property type="match status" value="1"/>
</dbReference>
<evidence type="ECO:0000259" key="1">
    <source>
        <dbReference type="Pfam" id="PF01872"/>
    </source>
</evidence>
<evidence type="ECO:0000313" key="2">
    <source>
        <dbReference type="EMBL" id="QQR37475.1"/>
    </source>
</evidence>
<evidence type="ECO:0000313" key="3">
    <source>
        <dbReference type="Proteomes" id="UP000595460"/>
    </source>
</evidence>
<dbReference type="InterPro" id="IPR050765">
    <property type="entry name" value="Riboflavin_Biosynth_HTPR"/>
</dbReference>
<sequence length="171" mass="17792">MGDVVFFQALSQDGFVTDAQGSSAWQGPYFIPELGFHDFIAGVTAVVIARPTYDKVAAGGKWPYGAIPGIVPSATPLPDIGAPVTATAQDPAAIVAAARAKGDGTVWIQGDTDLALNLVAAGLVDRLELFVMPQTLGHGTEHIDRDHLPGFALAGSTSYANGVTREVYLRG</sequence>
<dbReference type="InterPro" id="IPR002734">
    <property type="entry name" value="RibDG_C"/>
</dbReference>
<feature type="domain" description="Bacterial bifunctional deaminase-reductase C-terminal" evidence="1">
    <location>
        <begin position="90"/>
        <end position="163"/>
    </location>
</feature>
<keyword evidence="3" id="KW-1185">Reference proteome</keyword>
<name>A0ABX7BZU5_9HYPH</name>
<organism evidence="2 3">
    <name type="scientific">Devosia oryziradicis</name>
    <dbReference type="NCBI Taxonomy" id="2801335"/>
    <lineage>
        <taxon>Bacteria</taxon>
        <taxon>Pseudomonadati</taxon>
        <taxon>Pseudomonadota</taxon>
        <taxon>Alphaproteobacteria</taxon>
        <taxon>Hyphomicrobiales</taxon>
        <taxon>Devosiaceae</taxon>
        <taxon>Devosia</taxon>
    </lineage>
</organism>
<dbReference type="SUPFAM" id="SSF53597">
    <property type="entry name" value="Dihydrofolate reductase-like"/>
    <property type="match status" value="1"/>
</dbReference>
<protein>
    <submittedName>
        <fullName evidence="2">Dihydrofolate reductase family protein</fullName>
    </submittedName>
</protein>
<gene>
    <name evidence="2" type="ORF">JI749_07660</name>
</gene>
<dbReference type="InterPro" id="IPR024072">
    <property type="entry name" value="DHFR-like_dom_sf"/>
</dbReference>
<dbReference type="Pfam" id="PF01872">
    <property type="entry name" value="RibD_C"/>
    <property type="match status" value="1"/>
</dbReference>
<accession>A0ABX7BZU5</accession>
<dbReference type="Proteomes" id="UP000595460">
    <property type="component" value="Chromosome"/>
</dbReference>
<dbReference type="Gene3D" id="3.40.430.10">
    <property type="entry name" value="Dihydrofolate Reductase, subunit A"/>
    <property type="match status" value="1"/>
</dbReference>
<dbReference type="EMBL" id="CP068047">
    <property type="protein sequence ID" value="QQR37475.1"/>
    <property type="molecule type" value="Genomic_DNA"/>
</dbReference>
<reference evidence="2 3" key="1">
    <citation type="submission" date="2021-01" db="EMBL/GenBank/DDBJ databases">
        <title>Genome seq and assembly of Devosia sp. G19.</title>
        <authorList>
            <person name="Chhetri G."/>
        </authorList>
    </citation>
    <scope>NUCLEOTIDE SEQUENCE [LARGE SCALE GENOMIC DNA]</scope>
    <source>
        <strain evidence="2 3">G19</strain>
    </source>
</reference>
<proteinExistence type="predicted"/>